<evidence type="ECO:0000313" key="4">
    <source>
        <dbReference type="Proteomes" id="UP000574390"/>
    </source>
</evidence>
<protein>
    <submittedName>
        <fullName evidence="3">Uncharacterized protein</fullName>
    </submittedName>
</protein>
<dbReference type="EMBL" id="JABANM010018227">
    <property type="protein sequence ID" value="KAF4726453.1"/>
    <property type="molecule type" value="Genomic_DNA"/>
</dbReference>
<dbReference type="AlphaFoldDB" id="A0A7J6S138"/>
<feature type="coiled-coil region" evidence="1">
    <location>
        <begin position="110"/>
        <end position="211"/>
    </location>
</feature>
<feature type="compositionally biased region" description="Polar residues" evidence="2">
    <location>
        <begin position="276"/>
        <end position="291"/>
    </location>
</feature>
<evidence type="ECO:0000313" key="3">
    <source>
        <dbReference type="EMBL" id="KAF4726453.1"/>
    </source>
</evidence>
<feature type="region of interest" description="Disordered" evidence="2">
    <location>
        <begin position="393"/>
        <end position="413"/>
    </location>
</feature>
<sequence>MSENLLSDDFLHRTREYLTRRDEALAREVLTASQSGQQRPLSVHSSSPSYAFDASPIRRSHTPKGASCHRAEFDDPALWPRSSTNRSAAGLASDSDNALVQALRKSQDRCQNLLLSKEELAGRLSEATKELQKVSDDRQRLEHEAEHLRRENHQLRMEVTEAESKSSKAERELKELRQCSEKDDLLSRERVTDLQTRCDAQQVRIRDLEVELRNIASDSTASRADLHHTSSAVIELMAERNTIESFLVEALSALQSMYQEPRGLDHDLGIALPHQTRQAATGQRSTRSLTRNGVPRSKRSAPGSLSAVGYKRTQYRAGTSELVELITQLEYELAEISMDFTSMISRIRQDQELVEEALAGLDECPGVAEKVAFARDWTDRLRSRVMTTNDLSASGLTSSYSRSPDGSRRPPRSDFAMEGLVRWNDERNIFINSTKSLDAKLDQLQKLRRVLRTRMDLTDPKSKPMWS</sequence>
<comment type="caution">
    <text evidence="3">The sequence shown here is derived from an EMBL/GenBank/DDBJ whole genome shotgun (WGS) entry which is preliminary data.</text>
</comment>
<feature type="region of interest" description="Disordered" evidence="2">
    <location>
        <begin position="276"/>
        <end position="305"/>
    </location>
</feature>
<accession>A0A7J6S138</accession>
<evidence type="ECO:0000256" key="1">
    <source>
        <dbReference type="SAM" id="Coils"/>
    </source>
</evidence>
<dbReference type="Gene3D" id="1.10.287.1490">
    <property type="match status" value="1"/>
</dbReference>
<reference evidence="3 4" key="1">
    <citation type="submission" date="2020-04" db="EMBL/GenBank/DDBJ databases">
        <title>Perkinsus olseni comparative genomics.</title>
        <authorList>
            <person name="Bogema D.R."/>
        </authorList>
    </citation>
    <scope>NUCLEOTIDE SEQUENCE [LARGE SCALE GENOMIC DNA]</scope>
    <source>
        <strain evidence="3">ATCC PRA-205</strain>
    </source>
</reference>
<name>A0A7J6S138_PEROL</name>
<feature type="compositionally biased region" description="Polar residues" evidence="2">
    <location>
        <begin position="31"/>
        <end position="49"/>
    </location>
</feature>
<organism evidence="3 4">
    <name type="scientific">Perkinsus olseni</name>
    <name type="common">Perkinsus atlanticus</name>
    <dbReference type="NCBI Taxonomy" id="32597"/>
    <lineage>
        <taxon>Eukaryota</taxon>
        <taxon>Sar</taxon>
        <taxon>Alveolata</taxon>
        <taxon>Perkinsozoa</taxon>
        <taxon>Perkinsea</taxon>
        <taxon>Perkinsida</taxon>
        <taxon>Perkinsidae</taxon>
        <taxon>Perkinsus</taxon>
    </lineage>
</organism>
<feature type="region of interest" description="Disordered" evidence="2">
    <location>
        <begin position="31"/>
        <end position="73"/>
    </location>
</feature>
<dbReference type="Proteomes" id="UP000574390">
    <property type="component" value="Unassembled WGS sequence"/>
</dbReference>
<keyword evidence="1" id="KW-0175">Coiled coil</keyword>
<proteinExistence type="predicted"/>
<evidence type="ECO:0000256" key="2">
    <source>
        <dbReference type="SAM" id="MobiDB-lite"/>
    </source>
</evidence>
<gene>
    <name evidence="3" type="ORF">FOZ62_028877</name>
</gene>